<dbReference type="GO" id="GO:0051537">
    <property type="term" value="F:2 iron, 2 sulfur cluster binding"/>
    <property type="evidence" value="ECO:0007669"/>
    <property type="project" value="InterPro"/>
</dbReference>
<evidence type="ECO:0000313" key="2">
    <source>
        <dbReference type="EMBL" id="AWY00637.1"/>
    </source>
</evidence>
<sequence>MGSKMLTVELDGGLFEATCGDNLLESLLSKGAYVRHGCRAGACGACRLYDQTNCESILSCQTSVASAMSLTTHAPSVFSGFSVLSKTILNNANVELTLLGPSDELFGDRVQVSFLSAGDDVFFECMALNQTGAPLKVMLQEDQFSATEWQHVLALDIDDPLRVQLSSGVRKGRLLYEMGVNDGGVVVITSPENAPFESYWREALAELSTQMLGYFVLSSSRDLRSCLQDEVFTAFFKNVLLKQASAGAGSPVLQIIYHGQKLSEKDWAQALAPLRIRTNQLHFVR</sequence>
<dbReference type="Proteomes" id="UP000249898">
    <property type="component" value="Chromosome"/>
</dbReference>
<dbReference type="EMBL" id="CP016181">
    <property type="protein sequence ID" value="AWY00637.1"/>
    <property type="molecule type" value="Genomic_DNA"/>
</dbReference>
<dbReference type="SUPFAM" id="SSF54292">
    <property type="entry name" value="2Fe-2S ferredoxin-like"/>
    <property type="match status" value="1"/>
</dbReference>
<feature type="domain" description="2Fe-2S ferredoxin-type" evidence="1">
    <location>
        <begin position="4"/>
        <end position="76"/>
    </location>
</feature>
<accession>A0A2Z4PT29</accession>
<dbReference type="InterPro" id="IPR036010">
    <property type="entry name" value="2Fe-2S_ferredoxin-like_sf"/>
</dbReference>
<evidence type="ECO:0000313" key="3">
    <source>
        <dbReference type="Proteomes" id="UP000249898"/>
    </source>
</evidence>
<dbReference type="InterPro" id="IPR006058">
    <property type="entry name" value="2Fe2S_fd_BS"/>
</dbReference>
<gene>
    <name evidence="2" type="ORF">A8139_12055</name>
</gene>
<dbReference type="OrthoDB" id="9806195at2"/>
<dbReference type="Gene3D" id="3.10.20.30">
    <property type="match status" value="1"/>
</dbReference>
<reference evidence="2 3" key="1">
    <citation type="submission" date="2016-06" db="EMBL/GenBank/DDBJ databases">
        <title>The sequenced genome of the ice-adhering bacterium Marinomonas primoryensis, from Antarctica.</title>
        <authorList>
            <person name="Graham L."/>
            <person name="Vance T.D.R."/>
            <person name="Davies P.L."/>
        </authorList>
    </citation>
    <scope>NUCLEOTIDE SEQUENCE [LARGE SCALE GENOMIC DNA]</scope>
    <source>
        <strain evidence="2 3">AceL</strain>
    </source>
</reference>
<dbReference type="AlphaFoldDB" id="A0A2Z4PT29"/>
<dbReference type="RefSeq" id="WP_112138421.1">
    <property type="nucleotide sequence ID" value="NZ_CP016181.1"/>
</dbReference>
<dbReference type="InterPro" id="IPR001041">
    <property type="entry name" value="2Fe-2S_ferredoxin-type"/>
</dbReference>
<organism evidence="2 3">
    <name type="scientific">Marinomonas primoryensis</name>
    <dbReference type="NCBI Taxonomy" id="178399"/>
    <lineage>
        <taxon>Bacteria</taxon>
        <taxon>Pseudomonadati</taxon>
        <taxon>Pseudomonadota</taxon>
        <taxon>Gammaproteobacteria</taxon>
        <taxon>Oceanospirillales</taxon>
        <taxon>Oceanospirillaceae</taxon>
        <taxon>Marinomonas</taxon>
    </lineage>
</organism>
<dbReference type="InterPro" id="IPR012675">
    <property type="entry name" value="Beta-grasp_dom_sf"/>
</dbReference>
<proteinExistence type="predicted"/>
<evidence type="ECO:0000259" key="1">
    <source>
        <dbReference type="PROSITE" id="PS51085"/>
    </source>
</evidence>
<dbReference type="Pfam" id="PF00111">
    <property type="entry name" value="Fer2"/>
    <property type="match status" value="1"/>
</dbReference>
<dbReference type="CDD" id="cd00207">
    <property type="entry name" value="fer2"/>
    <property type="match status" value="1"/>
</dbReference>
<name>A0A2Z4PT29_9GAMM</name>
<protein>
    <recommendedName>
        <fullName evidence="1">2Fe-2S ferredoxin-type domain-containing protein</fullName>
    </recommendedName>
</protein>
<dbReference type="PROSITE" id="PS51085">
    <property type="entry name" value="2FE2S_FER_2"/>
    <property type="match status" value="1"/>
</dbReference>
<dbReference type="PROSITE" id="PS00197">
    <property type="entry name" value="2FE2S_FER_1"/>
    <property type="match status" value="1"/>
</dbReference>